<feature type="region of interest" description="Disordered" evidence="1">
    <location>
        <begin position="1"/>
        <end position="29"/>
    </location>
</feature>
<dbReference type="EMBL" id="CADCUJ010000061">
    <property type="protein sequence ID" value="CAA9351254.1"/>
    <property type="molecule type" value="Genomic_DNA"/>
</dbReference>
<evidence type="ECO:0000256" key="1">
    <source>
        <dbReference type="SAM" id="MobiDB-lite"/>
    </source>
</evidence>
<dbReference type="AlphaFoldDB" id="A0A6J4M630"/>
<reference evidence="2" key="1">
    <citation type="submission" date="2020-02" db="EMBL/GenBank/DDBJ databases">
        <authorList>
            <person name="Meier V. D."/>
        </authorList>
    </citation>
    <scope>NUCLEOTIDE SEQUENCE</scope>
    <source>
        <strain evidence="2">AVDCRST_MAG72</strain>
    </source>
</reference>
<name>A0A6J4M630_9ACTN</name>
<sequence length="29" mass="3094">LPAGGGPRRRTRRAEARRSHRGRPGAGAL</sequence>
<feature type="non-terminal residue" evidence="2">
    <location>
        <position position="29"/>
    </location>
</feature>
<protein>
    <submittedName>
        <fullName evidence="2">Uncharacterized protein</fullName>
    </submittedName>
</protein>
<evidence type="ECO:0000313" key="2">
    <source>
        <dbReference type="EMBL" id="CAA9351254.1"/>
    </source>
</evidence>
<feature type="non-terminal residue" evidence="2">
    <location>
        <position position="1"/>
    </location>
</feature>
<gene>
    <name evidence="2" type="ORF">AVDCRST_MAG72-1436</name>
</gene>
<accession>A0A6J4M630</accession>
<organism evidence="2">
    <name type="scientific">uncultured Nocardioidaceae bacterium</name>
    <dbReference type="NCBI Taxonomy" id="253824"/>
    <lineage>
        <taxon>Bacteria</taxon>
        <taxon>Bacillati</taxon>
        <taxon>Actinomycetota</taxon>
        <taxon>Actinomycetes</taxon>
        <taxon>Propionibacteriales</taxon>
        <taxon>Nocardioidaceae</taxon>
        <taxon>environmental samples</taxon>
    </lineage>
</organism>
<proteinExistence type="predicted"/>